<keyword evidence="2" id="KW-1185">Reference proteome</keyword>
<reference evidence="1 2" key="1">
    <citation type="journal article" date="2009" name="BMC Genomics">
        <title>Complete genome sequence of the sugarcane nitrogen-fixing endophyte Gluconacetobacter diazotrophicus Pal5.</title>
        <authorList>
            <person name="Bertalan M."/>
            <person name="Albano R."/>
            <person name="Padua V."/>
            <person name="Rouws L."/>
            <person name="Rojas C."/>
            <person name="Hemerly A."/>
            <person name="Teixeira K."/>
            <person name="Schwab S."/>
            <person name="Araujo J."/>
            <person name="Oliveira A."/>
            <person name="Franca L."/>
            <person name="Magalhaes V."/>
            <person name="Alqueres S."/>
            <person name="Cardoso A."/>
            <person name="Almeida W."/>
            <person name="Loureiro M.M."/>
            <person name="Nogueira E."/>
            <person name="Cidade D."/>
            <person name="Oliveira D."/>
            <person name="Simao T."/>
            <person name="Macedo J."/>
            <person name="Valadao A."/>
            <person name="Dreschsel M."/>
            <person name="Freitas F."/>
            <person name="Vidal M."/>
            <person name="Guedes H."/>
            <person name="Rodrigues E."/>
            <person name="Meneses C."/>
            <person name="Brioso P."/>
            <person name="Pozzer L."/>
            <person name="Figueiredo D."/>
            <person name="Montano H."/>
            <person name="Junior J."/>
            <person name="Filho G."/>
            <person name="Flores V."/>
            <person name="Ferreira B."/>
            <person name="Branco A."/>
            <person name="Gonzalez P."/>
            <person name="Guillobel H."/>
            <person name="Lemos M."/>
            <person name="Seibel L."/>
            <person name="Macedo J."/>
            <person name="Alves-Ferreira M."/>
            <person name="Sachetto-Martins G."/>
            <person name="Coelho A."/>
            <person name="Santos E."/>
            <person name="Amaral G."/>
            <person name="Neves A."/>
            <person name="Pacheco A.B."/>
            <person name="Carvalho D."/>
            <person name="Lery L."/>
            <person name="Bisch P."/>
            <person name="Rossle S.C."/>
            <person name="Urmenyi T."/>
            <person name="Kruger W.V."/>
            <person name="Martins O."/>
            <person name="Baldani J.I."/>
            <person name="Ferreira P.C."/>
        </authorList>
    </citation>
    <scope>NUCLEOTIDE SEQUENCE [LARGE SCALE GENOMIC DNA]</scope>
    <source>
        <strain evidence="2">ATCC 49037 / DSM 5601 / CCUG 37298 / CIP 103539 / LMG 7603 / PAl5</strain>
    </source>
</reference>
<dbReference type="KEGG" id="gdi:GDI2603"/>
<dbReference type="Proteomes" id="UP000001176">
    <property type="component" value="Chromosome"/>
</dbReference>
<name>A9HP54_GLUDA</name>
<accession>A9HP54</accession>
<proteinExistence type="predicted"/>
<organism evidence="1 2">
    <name type="scientific">Gluconacetobacter diazotrophicus (strain ATCC 49037 / DSM 5601 / CCUG 37298 / CIP 103539 / LMG 7603 / PAl5)</name>
    <dbReference type="NCBI Taxonomy" id="272568"/>
    <lineage>
        <taxon>Bacteria</taxon>
        <taxon>Pseudomonadati</taxon>
        <taxon>Pseudomonadota</taxon>
        <taxon>Alphaproteobacteria</taxon>
        <taxon>Acetobacterales</taxon>
        <taxon>Acetobacteraceae</taxon>
        <taxon>Gluconacetobacter</taxon>
    </lineage>
</organism>
<evidence type="ECO:0000313" key="1">
    <source>
        <dbReference type="EMBL" id="CAP56546.1"/>
    </source>
</evidence>
<sequence>MSDYENDLPSDLKEALARAPAPPGMRMSFVVSGDDKVGLTFVRDEVARAKARQATIEGLLREALEKEPWFRSSGSSRSYCRKLRQVLALPYRRSRADRLQDKPGSLPREWRGRAVWSVVSSNRAFWFSMGLVALPMVKKLARVWQRARASSRGRA</sequence>
<dbReference type="EMBL" id="AM889285">
    <property type="protein sequence ID" value="CAP56546.1"/>
    <property type="molecule type" value="Genomic_DNA"/>
</dbReference>
<evidence type="ECO:0000313" key="2">
    <source>
        <dbReference type="Proteomes" id="UP000001176"/>
    </source>
</evidence>
<dbReference type="AlphaFoldDB" id="A9HP54"/>
<gene>
    <name evidence="1" type="ordered locus">GDI2603</name>
</gene>
<protein>
    <submittedName>
        <fullName evidence="1">Uncharacterized protein</fullName>
    </submittedName>
</protein>